<evidence type="ECO:0000313" key="6">
    <source>
        <dbReference type="Proteomes" id="UP000325122"/>
    </source>
</evidence>
<keyword evidence="1" id="KW-0805">Transcription regulation</keyword>
<sequence length="248" mass="26686">MTVMLENASGAPRYMALAEALRARIAGGDPAIGELLPTEHALCETYGVSRHTVREALRLLAEAGLIARRRGAGTVVVAAEARAHFTQRLGGVDDLMQYARDAKLQPRHTRSGPLDAAVARAFGVATGGEFFHVAGVRGRPGETPIALTDVYIRADIAPPVETIVEMGGSVTEWIASERGVPTARIEQSISAGALTEREAEPLDAEPGEAALRTRRRYYDKGGRIIALSDSVHPGERFTYDMVLMREAE</sequence>
<dbReference type="InterPro" id="IPR036390">
    <property type="entry name" value="WH_DNA-bd_sf"/>
</dbReference>
<name>A0A5M6ZI92_9PROT</name>
<dbReference type="GO" id="GO:0003677">
    <property type="term" value="F:DNA binding"/>
    <property type="evidence" value="ECO:0007669"/>
    <property type="project" value="UniProtKB-KW"/>
</dbReference>
<dbReference type="InterPro" id="IPR036388">
    <property type="entry name" value="WH-like_DNA-bd_sf"/>
</dbReference>
<dbReference type="Pfam" id="PF00392">
    <property type="entry name" value="GntR"/>
    <property type="match status" value="1"/>
</dbReference>
<dbReference type="SUPFAM" id="SSF46785">
    <property type="entry name" value="Winged helix' DNA-binding domain"/>
    <property type="match status" value="1"/>
</dbReference>
<keyword evidence="3" id="KW-0804">Transcription</keyword>
<dbReference type="GO" id="GO:0003700">
    <property type="term" value="F:DNA-binding transcription factor activity"/>
    <property type="evidence" value="ECO:0007669"/>
    <property type="project" value="InterPro"/>
</dbReference>
<dbReference type="InterPro" id="IPR011663">
    <property type="entry name" value="UTRA"/>
</dbReference>
<organism evidence="5 6">
    <name type="scientific">Alkalicaulis satelles</name>
    <dbReference type="NCBI Taxonomy" id="2609175"/>
    <lineage>
        <taxon>Bacteria</taxon>
        <taxon>Pseudomonadati</taxon>
        <taxon>Pseudomonadota</taxon>
        <taxon>Alphaproteobacteria</taxon>
        <taxon>Maricaulales</taxon>
        <taxon>Maricaulaceae</taxon>
        <taxon>Alkalicaulis</taxon>
    </lineage>
</organism>
<dbReference type="AlphaFoldDB" id="A0A5M6ZI92"/>
<dbReference type="InterPro" id="IPR050679">
    <property type="entry name" value="Bact_HTH_transcr_reg"/>
</dbReference>
<dbReference type="SMART" id="SM00866">
    <property type="entry name" value="UTRA"/>
    <property type="match status" value="1"/>
</dbReference>
<accession>A0A5M6ZI92</accession>
<dbReference type="PANTHER" id="PTHR44846:SF17">
    <property type="entry name" value="GNTR-FAMILY TRANSCRIPTIONAL REGULATOR"/>
    <property type="match status" value="1"/>
</dbReference>
<dbReference type="RefSeq" id="WP_150021583.1">
    <property type="nucleotide sequence ID" value="NZ_VWOJ01000001.1"/>
</dbReference>
<dbReference type="PROSITE" id="PS50949">
    <property type="entry name" value="HTH_GNTR"/>
    <property type="match status" value="1"/>
</dbReference>
<dbReference type="CDD" id="cd07377">
    <property type="entry name" value="WHTH_GntR"/>
    <property type="match status" value="1"/>
</dbReference>
<dbReference type="SUPFAM" id="SSF64288">
    <property type="entry name" value="Chorismate lyase-like"/>
    <property type="match status" value="1"/>
</dbReference>
<dbReference type="Proteomes" id="UP000325122">
    <property type="component" value="Unassembled WGS sequence"/>
</dbReference>
<evidence type="ECO:0000259" key="4">
    <source>
        <dbReference type="PROSITE" id="PS50949"/>
    </source>
</evidence>
<dbReference type="Gene3D" id="3.40.1410.10">
    <property type="entry name" value="Chorismate lyase-like"/>
    <property type="match status" value="1"/>
</dbReference>
<dbReference type="PRINTS" id="PR00035">
    <property type="entry name" value="HTHGNTR"/>
</dbReference>
<keyword evidence="6" id="KW-1185">Reference proteome</keyword>
<comment type="caution">
    <text evidence="5">The sequence shown here is derived from an EMBL/GenBank/DDBJ whole genome shotgun (WGS) entry which is preliminary data.</text>
</comment>
<dbReference type="InterPro" id="IPR000524">
    <property type="entry name" value="Tscrpt_reg_HTH_GntR"/>
</dbReference>
<evidence type="ECO:0000256" key="2">
    <source>
        <dbReference type="ARBA" id="ARBA00023125"/>
    </source>
</evidence>
<dbReference type="SMART" id="SM00345">
    <property type="entry name" value="HTH_GNTR"/>
    <property type="match status" value="1"/>
</dbReference>
<dbReference type="GO" id="GO:0045892">
    <property type="term" value="P:negative regulation of DNA-templated transcription"/>
    <property type="evidence" value="ECO:0007669"/>
    <property type="project" value="TreeGrafter"/>
</dbReference>
<keyword evidence="2" id="KW-0238">DNA-binding</keyword>
<dbReference type="Gene3D" id="1.10.10.10">
    <property type="entry name" value="Winged helix-like DNA-binding domain superfamily/Winged helix DNA-binding domain"/>
    <property type="match status" value="1"/>
</dbReference>
<gene>
    <name evidence="5" type="ORF">F1654_00640</name>
</gene>
<reference evidence="5 6" key="1">
    <citation type="submission" date="2019-09" db="EMBL/GenBank/DDBJ databases">
        <authorList>
            <person name="Kevbrin V."/>
            <person name="Grouzdev D.S."/>
        </authorList>
    </citation>
    <scope>NUCLEOTIDE SEQUENCE [LARGE SCALE GENOMIC DNA]</scope>
    <source>
        <strain evidence="5 6">G-192</strain>
    </source>
</reference>
<evidence type="ECO:0000313" key="5">
    <source>
        <dbReference type="EMBL" id="KAA5804552.1"/>
    </source>
</evidence>
<evidence type="ECO:0000256" key="3">
    <source>
        <dbReference type="ARBA" id="ARBA00023163"/>
    </source>
</evidence>
<proteinExistence type="predicted"/>
<feature type="domain" description="HTH gntR-type" evidence="4">
    <location>
        <begin position="11"/>
        <end position="79"/>
    </location>
</feature>
<dbReference type="EMBL" id="VWOJ01000001">
    <property type="protein sequence ID" value="KAA5804552.1"/>
    <property type="molecule type" value="Genomic_DNA"/>
</dbReference>
<protein>
    <submittedName>
        <fullName evidence="5">GntR family transcriptional regulator</fullName>
    </submittedName>
</protein>
<evidence type="ECO:0000256" key="1">
    <source>
        <dbReference type="ARBA" id="ARBA00023015"/>
    </source>
</evidence>
<dbReference type="PANTHER" id="PTHR44846">
    <property type="entry name" value="MANNOSYL-D-GLYCERATE TRANSPORT/METABOLISM SYSTEM REPRESSOR MNGR-RELATED"/>
    <property type="match status" value="1"/>
</dbReference>
<dbReference type="Pfam" id="PF07702">
    <property type="entry name" value="UTRA"/>
    <property type="match status" value="1"/>
</dbReference>
<dbReference type="InterPro" id="IPR028978">
    <property type="entry name" value="Chorismate_lyase_/UTRA_dom_sf"/>
</dbReference>